<gene>
    <name evidence="4" type="ORF">M569_01019</name>
</gene>
<feature type="non-terminal residue" evidence="4">
    <location>
        <position position="462"/>
    </location>
</feature>
<dbReference type="EMBL" id="AUSU01000329">
    <property type="protein sequence ID" value="EPS73737.1"/>
    <property type="molecule type" value="Genomic_DNA"/>
</dbReference>
<evidence type="ECO:0000256" key="2">
    <source>
        <dbReference type="ARBA" id="ARBA00022840"/>
    </source>
</evidence>
<comment type="caution">
    <text evidence="4">The sequence shown here is derived from an EMBL/GenBank/DDBJ whole genome shotgun (WGS) entry which is preliminary data.</text>
</comment>
<name>S8EM32_9LAMI</name>
<dbReference type="PANTHER" id="PTHR45644:SF56">
    <property type="entry name" value="AAA ATPASE, PUTATIVE (AFU_ORTHOLOGUE AFUA_2G12920)-RELATED"/>
    <property type="match status" value="1"/>
</dbReference>
<feature type="compositionally biased region" description="Acidic residues" evidence="3">
    <location>
        <begin position="269"/>
        <end position="297"/>
    </location>
</feature>
<protein>
    <submittedName>
        <fullName evidence="4">Uncharacterized protein</fullName>
    </submittedName>
</protein>
<dbReference type="AlphaFoldDB" id="S8EM32"/>
<organism evidence="4 5">
    <name type="scientific">Genlisea aurea</name>
    <dbReference type="NCBI Taxonomy" id="192259"/>
    <lineage>
        <taxon>Eukaryota</taxon>
        <taxon>Viridiplantae</taxon>
        <taxon>Streptophyta</taxon>
        <taxon>Embryophyta</taxon>
        <taxon>Tracheophyta</taxon>
        <taxon>Spermatophyta</taxon>
        <taxon>Magnoliopsida</taxon>
        <taxon>eudicotyledons</taxon>
        <taxon>Gunneridae</taxon>
        <taxon>Pentapetalae</taxon>
        <taxon>asterids</taxon>
        <taxon>lamiids</taxon>
        <taxon>Lamiales</taxon>
        <taxon>Lentibulariaceae</taxon>
        <taxon>Genlisea</taxon>
    </lineage>
</organism>
<sequence length="462" mass="52325">MFSRSIKWKNKAWDCASRSRRCFTSLNRHGHSAQQCFRPLAIGFDCSLGSDTFSSSFLPGVVNARTSLRLNWRSDFSSRYSLLRYFSSKGDGSNASENKRAHSQETADCDKEKTHKESMNESTRNCDAHAKLGEQDQIEWLKTEKLAIEYKKKESPFIDRRARFKNEFLRRIIPWEKISVSWDTFPYYLHDHTKSLLIDCITSHLHHKKFATDYGSRLTSSSGRILLQSMPGTELFRERLVKALARGLQVPLMMLDGSILAPYDHGEDEIECDEDNSECSSESDVEDENDGSNEEDFTSSGETKSDGSDDEAVDIKASAEALRKLIPYNIEDFEKSVSGESEDSSASTHSENSESSNRANNRPLMKGDAVKYVGQSVKIEANNRTLSNGQRGEVYEVNGDQVAVIFDTSDKASEEVKDENTEEHMPKATVCWIPLKDLEHDLEARTHDFRIAMEVLCQVLIS</sequence>
<dbReference type="Proteomes" id="UP000015453">
    <property type="component" value="Unassembled WGS sequence"/>
</dbReference>
<dbReference type="OrthoDB" id="10254455at2759"/>
<evidence type="ECO:0000313" key="5">
    <source>
        <dbReference type="Proteomes" id="UP000015453"/>
    </source>
</evidence>
<accession>S8EM32</accession>
<reference evidence="4 5" key="1">
    <citation type="journal article" date="2013" name="BMC Genomics">
        <title>The miniature genome of a carnivorous plant Genlisea aurea contains a low number of genes and short non-coding sequences.</title>
        <authorList>
            <person name="Leushkin E.V."/>
            <person name="Sutormin R.A."/>
            <person name="Nabieva E.R."/>
            <person name="Penin A.A."/>
            <person name="Kondrashov A.S."/>
            <person name="Logacheva M.D."/>
        </authorList>
    </citation>
    <scope>NUCLEOTIDE SEQUENCE [LARGE SCALE GENOMIC DNA]</scope>
</reference>
<dbReference type="GO" id="GO:0005741">
    <property type="term" value="C:mitochondrial outer membrane"/>
    <property type="evidence" value="ECO:0007669"/>
    <property type="project" value="TreeGrafter"/>
</dbReference>
<feature type="compositionally biased region" description="Low complexity" evidence="3">
    <location>
        <begin position="338"/>
        <end position="362"/>
    </location>
</feature>
<dbReference type="InterPro" id="IPR051701">
    <property type="entry name" value="Mito_OM_Translocase_MSP1"/>
</dbReference>
<feature type="compositionally biased region" description="Basic and acidic residues" evidence="3">
    <location>
        <begin position="97"/>
        <end position="124"/>
    </location>
</feature>
<dbReference type="GO" id="GO:0005524">
    <property type="term" value="F:ATP binding"/>
    <property type="evidence" value="ECO:0007669"/>
    <property type="project" value="UniProtKB-KW"/>
</dbReference>
<evidence type="ECO:0000313" key="4">
    <source>
        <dbReference type="EMBL" id="EPS73737.1"/>
    </source>
</evidence>
<feature type="region of interest" description="Disordered" evidence="3">
    <location>
        <begin position="335"/>
        <end position="366"/>
    </location>
</feature>
<keyword evidence="5" id="KW-1185">Reference proteome</keyword>
<evidence type="ECO:0000256" key="1">
    <source>
        <dbReference type="ARBA" id="ARBA00022741"/>
    </source>
</evidence>
<evidence type="ECO:0000256" key="3">
    <source>
        <dbReference type="SAM" id="MobiDB-lite"/>
    </source>
</evidence>
<feature type="region of interest" description="Disordered" evidence="3">
    <location>
        <begin position="269"/>
        <end position="311"/>
    </location>
</feature>
<dbReference type="PANTHER" id="PTHR45644">
    <property type="entry name" value="AAA ATPASE, PUTATIVE (AFU_ORTHOLOGUE AFUA_2G12920)-RELATED-RELATED"/>
    <property type="match status" value="1"/>
</dbReference>
<keyword evidence="2" id="KW-0067">ATP-binding</keyword>
<keyword evidence="1" id="KW-0547">Nucleotide-binding</keyword>
<feature type="region of interest" description="Disordered" evidence="3">
    <location>
        <begin position="89"/>
        <end position="124"/>
    </location>
</feature>
<proteinExistence type="predicted"/>